<feature type="transmembrane region" description="Helical" evidence="1">
    <location>
        <begin position="179"/>
        <end position="195"/>
    </location>
</feature>
<dbReference type="Proteomes" id="UP000218628">
    <property type="component" value="Chromosome"/>
</dbReference>
<keyword evidence="1" id="KW-0812">Transmembrane</keyword>
<reference evidence="3" key="1">
    <citation type="submission" date="2017-09" db="EMBL/GenBank/DDBJ databases">
        <title>FDA dAtabase for Regulatory Grade micrObial Sequences (FDA-ARGOS): Supporting development and validation of Infectious Disease Dx tests.</title>
        <authorList>
            <person name="Minogue T."/>
            <person name="Wolcott M."/>
            <person name="Wasieloski L."/>
            <person name="Aguilar W."/>
            <person name="Moore D."/>
            <person name="Tallon L."/>
            <person name="Sadzewicz L."/>
            <person name="Ott S."/>
            <person name="Zhao X."/>
            <person name="Nagaraj S."/>
            <person name="Vavikolanu K."/>
            <person name="Aluvathingal J."/>
            <person name="Nadendla S."/>
            <person name="Sichtig H."/>
        </authorList>
    </citation>
    <scope>NUCLEOTIDE SEQUENCE [LARGE SCALE GENOMIC DNA]</scope>
    <source>
        <strain evidence="3">FDAARGOS_369</strain>
    </source>
</reference>
<feature type="transmembrane region" description="Helical" evidence="1">
    <location>
        <begin position="110"/>
        <end position="130"/>
    </location>
</feature>
<dbReference type="AlphaFoldDB" id="A0A291DF97"/>
<feature type="transmembrane region" description="Helical" evidence="1">
    <location>
        <begin position="243"/>
        <end position="262"/>
    </location>
</feature>
<feature type="transmembrane region" description="Helical" evidence="1">
    <location>
        <begin position="36"/>
        <end position="53"/>
    </location>
</feature>
<evidence type="ECO:0000256" key="1">
    <source>
        <dbReference type="SAM" id="Phobius"/>
    </source>
</evidence>
<feature type="transmembrane region" description="Helical" evidence="1">
    <location>
        <begin position="216"/>
        <end position="237"/>
    </location>
</feature>
<evidence type="ECO:0000313" key="3">
    <source>
        <dbReference type="Proteomes" id="UP000218628"/>
    </source>
</evidence>
<feature type="transmembrane region" description="Helical" evidence="1">
    <location>
        <begin position="12"/>
        <end position="30"/>
    </location>
</feature>
<evidence type="ECO:0000313" key="2">
    <source>
        <dbReference type="EMBL" id="ATF63084.1"/>
    </source>
</evidence>
<dbReference type="RefSeq" id="WP_070593852.1">
    <property type="nucleotide sequence ID" value="NZ_CBDEIT010000035.1"/>
</dbReference>
<sequence>MNAFINAITDPRLLFMWFSFIFLALASLLLGMVEHWPWGAIFFVGGPVTLLALDMAHDESIAGKANGGPFHHFFIFVFSFSAVGLIVLTVLTAFGVLQGDTTPWTPETNFASWYIAAGSHIVLVLATRTNPKNGAPDLQRMEQLDRRSTRMGVVTAAIFAVLCLVVPLISLSATSYDSLALALTLLLTPWFLYFVRDGLFYLHHPRFEEGSEGYRTLRVICVGMVGMSCCISLVYMTNTLNRSEWLPALAFTIPVVTTGWLVKRYVTVGITIPENEDEYLSSHASVQEVE</sequence>
<name>A0A291DF97_9MICC</name>
<proteinExistence type="predicted"/>
<dbReference type="EMBL" id="CP023510">
    <property type="protein sequence ID" value="ATF63084.1"/>
    <property type="molecule type" value="Genomic_DNA"/>
</dbReference>
<feature type="transmembrane region" description="Helical" evidence="1">
    <location>
        <begin position="151"/>
        <end position="173"/>
    </location>
</feature>
<organism evidence="2 3">
    <name type="scientific">Rothia mucilaginosa</name>
    <dbReference type="NCBI Taxonomy" id="43675"/>
    <lineage>
        <taxon>Bacteria</taxon>
        <taxon>Bacillati</taxon>
        <taxon>Actinomycetota</taxon>
        <taxon>Actinomycetes</taxon>
        <taxon>Micrococcales</taxon>
        <taxon>Micrococcaceae</taxon>
        <taxon>Rothia</taxon>
    </lineage>
</organism>
<gene>
    <name evidence="2" type="ORF">CO690_05085</name>
</gene>
<protein>
    <submittedName>
        <fullName evidence="2">Uncharacterized protein</fullName>
    </submittedName>
</protein>
<keyword evidence="1" id="KW-0472">Membrane</keyword>
<accession>A0A291DF97</accession>
<feature type="transmembrane region" description="Helical" evidence="1">
    <location>
        <begin position="73"/>
        <end position="98"/>
    </location>
</feature>
<keyword evidence="1" id="KW-1133">Transmembrane helix</keyword>